<feature type="chain" id="PRO_5041630176" evidence="2">
    <location>
        <begin position="16"/>
        <end position="326"/>
    </location>
</feature>
<evidence type="ECO:0000256" key="2">
    <source>
        <dbReference type="SAM" id="SignalP"/>
    </source>
</evidence>
<dbReference type="GO" id="GO:0005643">
    <property type="term" value="C:nuclear pore"/>
    <property type="evidence" value="ECO:0007669"/>
    <property type="project" value="InterPro"/>
</dbReference>
<dbReference type="AlphaFoldDB" id="A0AA35YQK7"/>
<dbReference type="EMBL" id="OX465080">
    <property type="protein sequence ID" value="CAI9278137.1"/>
    <property type="molecule type" value="Genomic_DNA"/>
</dbReference>
<feature type="signal peptide" evidence="2">
    <location>
        <begin position="1"/>
        <end position="15"/>
    </location>
</feature>
<dbReference type="PANTHER" id="PTHR31344:SF11">
    <property type="entry name" value="NUCLEOLAR PROTEIN GAR2-LIKE PROTEIN"/>
    <property type="match status" value="1"/>
</dbReference>
<dbReference type="InterPro" id="IPR021827">
    <property type="entry name" value="Nup186/Nup192/Nup205"/>
</dbReference>
<evidence type="ECO:0000313" key="4">
    <source>
        <dbReference type="Proteomes" id="UP001177003"/>
    </source>
</evidence>
<keyword evidence="1" id="KW-0812">Transmembrane</keyword>
<proteinExistence type="predicted"/>
<evidence type="ECO:0000313" key="3">
    <source>
        <dbReference type="EMBL" id="CAI9278137.1"/>
    </source>
</evidence>
<evidence type="ECO:0000256" key="1">
    <source>
        <dbReference type="SAM" id="Phobius"/>
    </source>
</evidence>
<protein>
    <submittedName>
        <fullName evidence="3">Uncharacterized protein</fullName>
    </submittedName>
</protein>
<accession>A0AA35YQK7</accession>
<keyword evidence="1" id="KW-1133">Transmembrane helix</keyword>
<keyword evidence="2" id="KW-0732">Signal</keyword>
<dbReference type="EMBL" id="OX465080">
    <property type="protein sequence ID" value="CAI9278138.1"/>
    <property type="molecule type" value="Genomic_DNA"/>
</dbReference>
<dbReference type="Proteomes" id="UP001177003">
    <property type="component" value="Chromosome 4"/>
</dbReference>
<name>A0AA35YQK7_LACSI</name>
<keyword evidence="1" id="KW-0472">Membrane</keyword>
<gene>
    <name evidence="3" type="ORF">LSALG_LOCUS18029</name>
</gene>
<keyword evidence="4" id="KW-1185">Reference proteome</keyword>
<organism evidence="3 4">
    <name type="scientific">Lactuca saligna</name>
    <name type="common">Willowleaf lettuce</name>
    <dbReference type="NCBI Taxonomy" id="75948"/>
    <lineage>
        <taxon>Eukaryota</taxon>
        <taxon>Viridiplantae</taxon>
        <taxon>Streptophyta</taxon>
        <taxon>Embryophyta</taxon>
        <taxon>Tracheophyta</taxon>
        <taxon>Spermatophyta</taxon>
        <taxon>Magnoliopsida</taxon>
        <taxon>eudicotyledons</taxon>
        <taxon>Gunneridae</taxon>
        <taxon>Pentapetalae</taxon>
        <taxon>asterids</taxon>
        <taxon>campanulids</taxon>
        <taxon>Asterales</taxon>
        <taxon>Asteraceae</taxon>
        <taxon>Cichorioideae</taxon>
        <taxon>Cichorieae</taxon>
        <taxon>Lactucinae</taxon>
        <taxon>Lactuca</taxon>
    </lineage>
</organism>
<dbReference type="PANTHER" id="PTHR31344">
    <property type="entry name" value="NUCLEAR PORE COMPLEX PROTEIN NUP205"/>
    <property type="match status" value="1"/>
</dbReference>
<sequence length="326" mass="36695">MGLTLLFIAIVCMESTIPNQSFFQSPVICRILPEATNHLLFSFLHDGPFTANSNLSRLMKEIDISVVSGISVGNWKKACFTGAIRESHFSDVGLNMISMSCGNDVSRLTFWWSNIVVLRDMITQAFGNKQSNKSDKIESGIFSRIIESIWCQTLNPKMLTNEANAKLHGDFSTNLCQNALHDAFKRVCPVRAGGHECGCLSFLARMVMEHYVSRLDVTMFNTIPHDEIPSNHVRILHDFRLMTDVLFTDTEQEQKEGSYVAISCYLSSDYLSASLSQFVEFGLGFSVTSIFNILVFFSCPNIWIFYTNVDLPVSRSQINLLTSIFI</sequence>
<reference evidence="3" key="1">
    <citation type="submission" date="2023-04" db="EMBL/GenBank/DDBJ databases">
        <authorList>
            <person name="Vijverberg K."/>
            <person name="Xiong W."/>
            <person name="Schranz E."/>
        </authorList>
    </citation>
    <scope>NUCLEOTIDE SEQUENCE</scope>
</reference>
<feature type="transmembrane region" description="Helical" evidence="1">
    <location>
        <begin position="281"/>
        <end position="306"/>
    </location>
</feature>